<evidence type="ECO:0000313" key="4">
    <source>
        <dbReference type="Proteomes" id="UP000271241"/>
    </source>
</evidence>
<proteinExistence type="predicted"/>
<sequence length="820" mass="87702">MHSDMHVSHMIRRIIGGDCAVSGDYRHCKVRSPPHRSTVSTTLRRERVFAYVHTWLLNMLGSNFIACSCLNIRLHLPPRPSSHTAVIADAAAYLASLPVVKEPTGRKLTLGLGGVTAEHEALTVAKPELHGWRVVRCLNCDRDIYAYEAKHRGSSSDTSPKAAGLFGATATRRTLLAISPTDGTVCILDGAPVVAGDEVDRVRASAAFSPAFKVVLNDPEKNGLDLPPNAEAAFLEHLEGTLNAYAHTEKSELERRVAEYRAEQQTQLETRLQHAQQDKEVMLRCLRCSDTLRERALHEYEKERARVLAAEGPVRGATSGATSAGRSVTFADTVSASSGSPTSRGSSIRADECGRGGRGHGQDGHASDEGHGPAIVDAQNMVVGSLGRHGGMDMLVNTGATRAERMAARSFGTSVGNTSPTADGVPAKGLQAALERSRDSLLKERMDTGTARKPPTVLHVDANAVETSRRAAADVQHHDSDHAQLRNALDDDADALADTFSRVSNEDIDDSEDMFLLDEEAELECDTELADSPQSGAVASTQNNVGAERSAVASPPTSRLGMHFGTSVMPSQYGSGFGASQALYSASMVDHGVWHRRSRKKFHLDMDDMLSGEEGASEDADEARDGLVALRNQPTGSQSPADDDYAHATGDPRFLATSLPIKIHHQDSASAARRRSRGSGTVTTLPTFDELAAATADATNKNTGPVGGTPSSLMMATGLSSWVGRQDPSSDMFLAAGHSFSRSERTRLNRYSLDHGGFNADHMANDEHGDDDGEVNDDEMEASSAEFVAPHLLAAHNYAGDSEAVFGEVPRAARLHSVAM</sequence>
<feature type="compositionally biased region" description="Basic and acidic residues" evidence="2">
    <location>
        <begin position="349"/>
        <end position="371"/>
    </location>
</feature>
<protein>
    <submittedName>
        <fullName evidence="3">Uncharacterized protein</fullName>
    </submittedName>
</protein>
<organism evidence="3 4">
    <name type="scientific">Thamnocephalis sphaerospora</name>
    <dbReference type="NCBI Taxonomy" id="78915"/>
    <lineage>
        <taxon>Eukaryota</taxon>
        <taxon>Fungi</taxon>
        <taxon>Fungi incertae sedis</taxon>
        <taxon>Zoopagomycota</taxon>
        <taxon>Zoopagomycotina</taxon>
        <taxon>Zoopagomycetes</taxon>
        <taxon>Zoopagales</taxon>
        <taxon>Sigmoideomycetaceae</taxon>
        <taxon>Thamnocephalis</taxon>
    </lineage>
</organism>
<feature type="region of interest" description="Disordered" evidence="2">
    <location>
        <begin position="332"/>
        <end position="373"/>
    </location>
</feature>
<dbReference type="OrthoDB" id="5564103at2759"/>
<gene>
    <name evidence="3" type="ORF">THASP1DRAFT_23452</name>
</gene>
<feature type="region of interest" description="Disordered" evidence="2">
    <location>
        <begin position="761"/>
        <end position="780"/>
    </location>
</feature>
<feature type="region of interest" description="Disordered" evidence="2">
    <location>
        <begin position="665"/>
        <end position="685"/>
    </location>
</feature>
<evidence type="ECO:0000256" key="2">
    <source>
        <dbReference type="SAM" id="MobiDB-lite"/>
    </source>
</evidence>
<evidence type="ECO:0000256" key="1">
    <source>
        <dbReference type="SAM" id="Coils"/>
    </source>
</evidence>
<dbReference type="AlphaFoldDB" id="A0A4P9XT51"/>
<dbReference type="Proteomes" id="UP000271241">
    <property type="component" value="Unassembled WGS sequence"/>
</dbReference>
<reference evidence="4" key="1">
    <citation type="journal article" date="2018" name="Nat. Microbiol.">
        <title>Leveraging single-cell genomics to expand the fungal tree of life.</title>
        <authorList>
            <person name="Ahrendt S.R."/>
            <person name="Quandt C.A."/>
            <person name="Ciobanu D."/>
            <person name="Clum A."/>
            <person name="Salamov A."/>
            <person name="Andreopoulos B."/>
            <person name="Cheng J.F."/>
            <person name="Woyke T."/>
            <person name="Pelin A."/>
            <person name="Henrissat B."/>
            <person name="Reynolds N.K."/>
            <person name="Benny G.L."/>
            <person name="Smith M.E."/>
            <person name="James T.Y."/>
            <person name="Grigoriev I.V."/>
        </authorList>
    </citation>
    <scope>NUCLEOTIDE SEQUENCE [LARGE SCALE GENOMIC DNA]</scope>
    <source>
        <strain evidence="4">RSA 1356</strain>
    </source>
</reference>
<feature type="coiled-coil region" evidence="1">
    <location>
        <begin position="243"/>
        <end position="270"/>
    </location>
</feature>
<name>A0A4P9XT51_9FUNG</name>
<accession>A0A4P9XT51</accession>
<dbReference type="EMBL" id="KZ992588">
    <property type="protein sequence ID" value="RKP08590.1"/>
    <property type="molecule type" value="Genomic_DNA"/>
</dbReference>
<feature type="compositionally biased region" description="Acidic residues" evidence="2">
    <location>
        <begin position="768"/>
        <end position="780"/>
    </location>
</feature>
<feature type="region of interest" description="Disordered" evidence="2">
    <location>
        <begin position="533"/>
        <end position="558"/>
    </location>
</feature>
<keyword evidence="4" id="KW-1185">Reference proteome</keyword>
<feature type="compositionally biased region" description="Polar residues" evidence="2">
    <location>
        <begin position="533"/>
        <end position="545"/>
    </location>
</feature>
<keyword evidence="1" id="KW-0175">Coiled coil</keyword>
<feature type="compositionally biased region" description="Low complexity" evidence="2">
    <location>
        <begin position="335"/>
        <end position="347"/>
    </location>
</feature>
<evidence type="ECO:0000313" key="3">
    <source>
        <dbReference type="EMBL" id="RKP08590.1"/>
    </source>
</evidence>